<sequence length="117" mass="13015">MKKIGILTCLNSNDVCTRAGCLSAFRERRDFFSGYPEDMILAAVMTCNGCKETNAKEPAEDAGILEKADRLVSEKISVIHVGVCRLNEEKKECPRITQICGLIEERGIKVIRGTHKE</sequence>
<evidence type="ECO:0000313" key="2">
    <source>
        <dbReference type="EMBL" id="VUX41039.1"/>
    </source>
</evidence>
<dbReference type="EMBL" id="CABHNW010000182">
    <property type="protein sequence ID" value="VUX41039.1"/>
    <property type="molecule type" value="Genomic_DNA"/>
</dbReference>
<dbReference type="Pfam" id="PF08821">
    <property type="entry name" value="CGGC"/>
    <property type="match status" value="1"/>
</dbReference>
<protein>
    <submittedName>
        <fullName evidence="2">CGGC domain protein</fullName>
    </submittedName>
</protein>
<dbReference type="RefSeq" id="WP_144095945.1">
    <property type="nucleotide sequence ID" value="NZ_CABHMX010000019.1"/>
</dbReference>
<name>A0A564W839_9FIRM</name>
<gene>
    <name evidence="2" type="ORF">RSSSTS7063_01650</name>
</gene>
<dbReference type="Proteomes" id="UP000408482">
    <property type="component" value="Unassembled WGS sequence"/>
</dbReference>
<organism evidence="2 3">
    <name type="scientific">Blautia luti</name>
    <dbReference type="NCBI Taxonomy" id="89014"/>
    <lineage>
        <taxon>Bacteria</taxon>
        <taxon>Bacillati</taxon>
        <taxon>Bacillota</taxon>
        <taxon>Clostridia</taxon>
        <taxon>Lachnospirales</taxon>
        <taxon>Lachnospiraceae</taxon>
        <taxon>Blautia</taxon>
    </lineage>
</organism>
<dbReference type="InterPro" id="IPR014925">
    <property type="entry name" value="CGGC_dom"/>
</dbReference>
<keyword evidence="3" id="KW-1185">Reference proteome</keyword>
<evidence type="ECO:0000259" key="1">
    <source>
        <dbReference type="SMART" id="SM01078"/>
    </source>
</evidence>
<feature type="domain" description="CGGC" evidence="1">
    <location>
        <begin position="3"/>
        <end position="115"/>
    </location>
</feature>
<evidence type="ECO:0000313" key="3">
    <source>
        <dbReference type="Proteomes" id="UP000408482"/>
    </source>
</evidence>
<accession>A0A564W839</accession>
<dbReference type="SMART" id="SM01078">
    <property type="entry name" value="CGGC"/>
    <property type="match status" value="1"/>
</dbReference>
<reference evidence="2 3" key="1">
    <citation type="submission" date="2019-07" db="EMBL/GenBank/DDBJ databases">
        <authorList>
            <person name="Hibberd C M."/>
            <person name="Gehrig L. J."/>
            <person name="Chang H.-W."/>
            <person name="Venkatesh S."/>
        </authorList>
    </citation>
    <scope>NUCLEOTIDE SEQUENCE [LARGE SCALE GENOMIC DNA]</scope>
    <source>
        <strain evidence="2">Blautia_luti_SSTS_Bg7063</strain>
    </source>
</reference>
<dbReference type="AlphaFoldDB" id="A0A564W839"/>
<proteinExistence type="predicted"/>